<dbReference type="Gene3D" id="4.10.400.10">
    <property type="entry name" value="Low-density Lipoprotein Receptor"/>
    <property type="match status" value="2"/>
</dbReference>
<dbReference type="Pfam" id="PF00057">
    <property type="entry name" value="Ldl_recept_a"/>
    <property type="match status" value="2"/>
</dbReference>
<evidence type="ECO:0000256" key="6">
    <source>
        <dbReference type="ARBA" id="ARBA00023136"/>
    </source>
</evidence>
<dbReference type="InterPro" id="IPR002172">
    <property type="entry name" value="LDrepeatLR_classA_rpt"/>
</dbReference>
<keyword evidence="3" id="KW-0812">Transmembrane</keyword>
<evidence type="ECO:0000256" key="2">
    <source>
        <dbReference type="ARBA" id="ARBA00004308"/>
    </source>
</evidence>
<accession>A0AAV2QRI2</accession>
<evidence type="ECO:0000256" key="1">
    <source>
        <dbReference type="ARBA" id="ARBA00004167"/>
    </source>
</evidence>
<keyword evidence="7 8" id="KW-1015">Disulfide bond</keyword>
<comment type="caution">
    <text evidence="8">Lacks conserved residue(s) required for the propagation of feature annotation.</text>
</comment>
<dbReference type="CDD" id="cd00112">
    <property type="entry name" value="LDLa"/>
    <property type="match status" value="1"/>
</dbReference>
<dbReference type="PRINTS" id="PR00261">
    <property type="entry name" value="LDLRECEPTOR"/>
</dbReference>
<feature type="disulfide bond" evidence="8">
    <location>
        <begin position="50"/>
        <end position="68"/>
    </location>
</feature>
<keyword evidence="5" id="KW-1133">Transmembrane helix</keyword>
<feature type="non-terminal residue" evidence="9">
    <location>
        <position position="1"/>
    </location>
</feature>
<keyword evidence="10" id="KW-1185">Reference proteome</keyword>
<dbReference type="PROSITE" id="PS50068">
    <property type="entry name" value="LDLRA_2"/>
    <property type="match status" value="2"/>
</dbReference>
<dbReference type="AlphaFoldDB" id="A0AAV2QRI2"/>
<dbReference type="InterPro" id="IPR036055">
    <property type="entry name" value="LDL_receptor-like_sf"/>
</dbReference>
<evidence type="ECO:0000256" key="3">
    <source>
        <dbReference type="ARBA" id="ARBA00022692"/>
    </source>
</evidence>
<organism evidence="9 10">
    <name type="scientific">Meganyctiphanes norvegica</name>
    <name type="common">Northern krill</name>
    <name type="synonym">Thysanopoda norvegica</name>
    <dbReference type="NCBI Taxonomy" id="48144"/>
    <lineage>
        <taxon>Eukaryota</taxon>
        <taxon>Metazoa</taxon>
        <taxon>Ecdysozoa</taxon>
        <taxon>Arthropoda</taxon>
        <taxon>Crustacea</taxon>
        <taxon>Multicrustacea</taxon>
        <taxon>Malacostraca</taxon>
        <taxon>Eumalacostraca</taxon>
        <taxon>Eucarida</taxon>
        <taxon>Euphausiacea</taxon>
        <taxon>Euphausiidae</taxon>
        <taxon>Meganyctiphanes</taxon>
    </lineage>
</organism>
<feature type="disulfide bond" evidence="8">
    <location>
        <begin position="62"/>
        <end position="77"/>
    </location>
</feature>
<comment type="subcellular location">
    <subcellularLocation>
        <location evidence="2">Endomembrane system</location>
    </subcellularLocation>
    <subcellularLocation>
        <location evidence="1">Membrane</location>
        <topology evidence="1">Single-pass membrane protein</topology>
    </subcellularLocation>
</comment>
<evidence type="ECO:0000256" key="8">
    <source>
        <dbReference type="PROSITE-ProRule" id="PRU00124"/>
    </source>
</evidence>
<proteinExistence type="predicted"/>
<sequence length="109" mass="12018">RPTGEVCQSGWLPCDGKCISPHWQCDGDQDCDDGADESNCDQCDSDHFPCRFGDCIPWHSVCDGRHDCLHGDDEENCDIRDCDTKGCSYACTGQLDSCLCEHGYTLSSD</sequence>
<evidence type="ECO:0000256" key="4">
    <source>
        <dbReference type="ARBA" id="ARBA00022737"/>
    </source>
</evidence>
<evidence type="ECO:0000313" key="10">
    <source>
        <dbReference type="Proteomes" id="UP001497623"/>
    </source>
</evidence>
<dbReference type="InterPro" id="IPR050685">
    <property type="entry name" value="LDLR"/>
</dbReference>
<name>A0AAV2QRI2_MEGNR</name>
<reference evidence="9 10" key="1">
    <citation type="submission" date="2024-05" db="EMBL/GenBank/DDBJ databases">
        <authorList>
            <person name="Wallberg A."/>
        </authorList>
    </citation>
    <scope>NUCLEOTIDE SEQUENCE [LARGE SCALE GENOMIC DNA]</scope>
</reference>
<feature type="disulfide bond" evidence="8">
    <location>
        <begin position="25"/>
        <end position="40"/>
    </location>
</feature>
<protein>
    <submittedName>
        <fullName evidence="9">Uncharacterized protein</fullName>
    </submittedName>
</protein>
<dbReference type="PANTHER" id="PTHR24270">
    <property type="entry name" value="LOW-DENSITY LIPOPROTEIN RECEPTOR-RELATED"/>
    <property type="match status" value="1"/>
</dbReference>
<gene>
    <name evidence="9" type="ORF">MNOR_LOCUS14548</name>
</gene>
<dbReference type="SMART" id="SM00192">
    <property type="entry name" value="LDLa"/>
    <property type="match status" value="2"/>
</dbReference>
<dbReference type="Proteomes" id="UP001497623">
    <property type="component" value="Unassembled WGS sequence"/>
</dbReference>
<evidence type="ECO:0000313" key="9">
    <source>
        <dbReference type="EMBL" id="CAL4092231.1"/>
    </source>
</evidence>
<dbReference type="PROSITE" id="PS01209">
    <property type="entry name" value="LDLRA_1"/>
    <property type="match status" value="1"/>
</dbReference>
<dbReference type="InterPro" id="IPR023415">
    <property type="entry name" value="LDLR_class-A_CS"/>
</dbReference>
<evidence type="ECO:0000256" key="7">
    <source>
        <dbReference type="ARBA" id="ARBA00023157"/>
    </source>
</evidence>
<feature type="non-terminal residue" evidence="9">
    <location>
        <position position="109"/>
    </location>
</feature>
<dbReference type="GO" id="GO:0016020">
    <property type="term" value="C:membrane"/>
    <property type="evidence" value="ECO:0007669"/>
    <property type="project" value="UniProtKB-SubCell"/>
</dbReference>
<comment type="caution">
    <text evidence="9">The sequence shown here is derived from an EMBL/GenBank/DDBJ whole genome shotgun (WGS) entry which is preliminary data.</text>
</comment>
<dbReference type="SUPFAM" id="SSF57424">
    <property type="entry name" value="LDL receptor-like module"/>
    <property type="match status" value="2"/>
</dbReference>
<feature type="disulfide bond" evidence="8">
    <location>
        <begin position="43"/>
        <end position="55"/>
    </location>
</feature>
<keyword evidence="6" id="KW-0472">Membrane</keyword>
<dbReference type="EMBL" id="CAXKWB010008746">
    <property type="protein sequence ID" value="CAL4092231.1"/>
    <property type="molecule type" value="Genomic_DNA"/>
</dbReference>
<dbReference type="GO" id="GO:0012505">
    <property type="term" value="C:endomembrane system"/>
    <property type="evidence" value="ECO:0007669"/>
    <property type="project" value="UniProtKB-SubCell"/>
</dbReference>
<keyword evidence="4" id="KW-0677">Repeat</keyword>
<evidence type="ECO:0000256" key="5">
    <source>
        <dbReference type="ARBA" id="ARBA00022989"/>
    </source>
</evidence>
<dbReference type="GO" id="GO:0016192">
    <property type="term" value="P:vesicle-mediated transport"/>
    <property type="evidence" value="ECO:0007669"/>
    <property type="project" value="UniProtKB-ARBA"/>
</dbReference>